<dbReference type="EMBL" id="ADVG01000003">
    <property type="protein sequence ID" value="EFH85290.1"/>
    <property type="molecule type" value="Genomic_DNA"/>
</dbReference>
<dbReference type="GO" id="GO:0015074">
    <property type="term" value="P:DNA integration"/>
    <property type="evidence" value="ECO:0007669"/>
    <property type="project" value="InterPro"/>
</dbReference>
<dbReference type="STRING" id="485913.Krac_6477"/>
<proteinExistence type="predicted"/>
<keyword evidence="5" id="KW-1185">Reference proteome</keyword>
<reference evidence="4 5" key="1">
    <citation type="journal article" date="2011" name="Stand. Genomic Sci.">
        <title>Non-contiguous finished genome sequence and contextual data of the filamentous soil bacterium Ktedonobacter racemifer type strain (SOSP1-21).</title>
        <authorList>
            <person name="Chang Y.J."/>
            <person name="Land M."/>
            <person name="Hauser L."/>
            <person name="Chertkov O."/>
            <person name="Del Rio T.G."/>
            <person name="Nolan M."/>
            <person name="Copeland A."/>
            <person name="Tice H."/>
            <person name="Cheng J.F."/>
            <person name="Lucas S."/>
            <person name="Han C."/>
            <person name="Goodwin L."/>
            <person name="Pitluck S."/>
            <person name="Ivanova N."/>
            <person name="Ovchinikova G."/>
            <person name="Pati A."/>
            <person name="Chen A."/>
            <person name="Palaniappan K."/>
            <person name="Mavromatis K."/>
            <person name="Liolios K."/>
            <person name="Brettin T."/>
            <person name="Fiebig A."/>
            <person name="Rohde M."/>
            <person name="Abt B."/>
            <person name="Goker M."/>
            <person name="Detter J.C."/>
            <person name="Woyke T."/>
            <person name="Bristow J."/>
            <person name="Eisen J.A."/>
            <person name="Markowitz V."/>
            <person name="Hugenholtz P."/>
            <person name="Kyrpides N.C."/>
            <person name="Klenk H.P."/>
            <person name="Lapidus A."/>
        </authorList>
    </citation>
    <scope>NUCLEOTIDE SEQUENCE [LARGE SCALE GENOMIC DNA]</scope>
    <source>
        <strain evidence="5">DSM 44963</strain>
    </source>
</reference>
<gene>
    <name evidence="4" type="ORF">Krac_6477</name>
</gene>
<dbReference type="InterPro" id="IPR050090">
    <property type="entry name" value="Tyrosine_recombinase_XerCD"/>
</dbReference>
<comment type="caution">
    <text evidence="4">The sequence shown here is derived from an EMBL/GenBank/DDBJ whole genome shotgun (WGS) entry which is preliminary data.</text>
</comment>
<feature type="domain" description="Tyr recombinase" evidence="3">
    <location>
        <begin position="393"/>
        <end position="623"/>
    </location>
</feature>
<dbReference type="SUPFAM" id="SSF56349">
    <property type="entry name" value="DNA breaking-rejoining enzymes"/>
    <property type="match status" value="1"/>
</dbReference>
<accession>D6TUW4</accession>
<dbReference type="PROSITE" id="PS51898">
    <property type="entry name" value="TYR_RECOMBINASE"/>
    <property type="match status" value="1"/>
</dbReference>
<dbReference type="GO" id="GO:0003677">
    <property type="term" value="F:DNA binding"/>
    <property type="evidence" value="ECO:0007669"/>
    <property type="project" value="InterPro"/>
</dbReference>
<evidence type="ECO:0000313" key="5">
    <source>
        <dbReference type="Proteomes" id="UP000004508"/>
    </source>
</evidence>
<feature type="compositionally biased region" description="Polar residues" evidence="2">
    <location>
        <begin position="745"/>
        <end position="769"/>
    </location>
</feature>
<dbReference type="InParanoid" id="D6TUW4"/>
<dbReference type="PANTHER" id="PTHR30349:SF81">
    <property type="entry name" value="TYROSINE RECOMBINASE XERC"/>
    <property type="match status" value="1"/>
</dbReference>
<evidence type="ECO:0000313" key="4">
    <source>
        <dbReference type="EMBL" id="EFH85290.1"/>
    </source>
</evidence>
<keyword evidence="1" id="KW-0233">DNA recombination</keyword>
<dbReference type="InterPro" id="IPR002104">
    <property type="entry name" value="Integrase_catalytic"/>
</dbReference>
<dbReference type="Pfam" id="PF00589">
    <property type="entry name" value="Phage_integrase"/>
    <property type="match status" value="1"/>
</dbReference>
<dbReference type="GO" id="GO:0006310">
    <property type="term" value="P:DNA recombination"/>
    <property type="evidence" value="ECO:0007669"/>
    <property type="project" value="UniProtKB-KW"/>
</dbReference>
<dbReference type="CDD" id="cd00397">
    <property type="entry name" value="DNA_BRE_C"/>
    <property type="match status" value="1"/>
</dbReference>
<dbReference type="Proteomes" id="UP000004508">
    <property type="component" value="Unassembled WGS sequence"/>
</dbReference>
<name>D6TUW4_KTERA</name>
<dbReference type="InterPro" id="IPR013762">
    <property type="entry name" value="Integrase-like_cat_sf"/>
</dbReference>
<dbReference type="PANTHER" id="PTHR30349">
    <property type="entry name" value="PHAGE INTEGRASE-RELATED"/>
    <property type="match status" value="1"/>
</dbReference>
<sequence length="769" mass="87490">MKNSLKSAQTAQEQWHWPINLSSYDRSAFLTPNERTALGKLTETPRFSPKWETQFGACLARLLHPLDEVLTITGASKSNRNGTVIILLREMHRLQTSFWAWSEQEWIGVLHPRAAIFAKHHGGADAYRSHLLAASYLLGGLSDLAAIGHFTQDWLAVRVFGRDILDLLVEHVGGEMIRLGFGKKMVDVHLHNLLYEVLLMNRSPRLEDLSFEVLTEIRPKLTSTHLKSYIVSFTHALVSLDYLEKPITVSQQGGNLDTLAGVPGEWLKYCERWRKTSTLAKSSRKGYYWCLIKAGRWLAQYHPEVVSPGQWTRELAAEYVAAVMNFGIGDWTHRNDGQDESENTPLSAKTKVQHLKAVSSFIRDCQEWNWIPRHFDPRRAFTTPRSIQSLLGPNPRAIDDEIWAKLMWAGLNLTEEDLPVFGSQRTHYLRCYPFELVRACTLVWLFTGLRADEICRLRVGCIRWQKEDLVVTGTDDVVPKEVICWLNVPVNKTGSAFTKPVDRIVGEAIDTWEQVRPTHRKEVDHKSGEMVEYLFSFKGRRISMDYLNHTVIPMLCQKAGVPQEDSRGAITSHRARSTIATQLFNAKEPMSLFELQEWLGHRYASSTQHYAKVKLTKLAKSFTQAGYFERNIRVVEVLLDQEAVKSGAAAAGEPWRFYDLGHGYCSYDFFDQCPHRMACAKCTFYVPKESSQAQILEGKANLQRMLQEIPLSDDEREAVEEGIEALEKLSAQLVDIPTPAGPTPRQLQENSGKSSFVSLQSVQRRFSQA</sequence>
<organism evidence="4 5">
    <name type="scientific">Ktedonobacter racemifer DSM 44963</name>
    <dbReference type="NCBI Taxonomy" id="485913"/>
    <lineage>
        <taxon>Bacteria</taxon>
        <taxon>Bacillati</taxon>
        <taxon>Chloroflexota</taxon>
        <taxon>Ktedonobacteria</taxon>
        <taxon>Ktedonobacterales</taxon>
        <taxon>Ktedonobacteraceae</taxon>
        <taxon>Ktedonobacter</taxon>
    </lineage>
</organism>
<evidence type="ECO:0000256" key="2">
    <source>
        <dbReference type="SAM" id="MobiDB-lite"/>
    </source>
</evidence>
<dbReference type="AlphaFoldDB" id="D6TUW4"/>
<dbReference type="eggNOG" id="COG0582">
    <property type="taxonomic scope" value="Bacteria"/>
</dbReference>
<dbReference type="Gene3D" id="1.10.443.10">
    <property type="entry name" value="Intergrase catalytic core"/>
    <property type="match status" value="1"/>
</dbReference>
<feature type="region of interest" description="Disordered" evidence="2">
    <location>
        <begin position="737"/>
        <end position="769"/>
    </location>
</feature>
<evidence type="ECO:0000256" key="1">
    <source>
        <dbReference type="ARBA" id="ARBA00023172"/>
    </source>
</evidence>
<dbReference type="InterPro" id="IPR011010">
    <property type="entry name" value="DNA_brk_join_enz"/>
</dbReference>
<protein>
    <submittedName>
        <fullName evidence="4">Integrase family protein</fullName>
    </submittedName>
</protein>
<evidence type="ECO:0000259" key="3">
    <source>
        <dbReference type="PROSITE" id="PS51898"/>
    </source>
</evidence>